<sequence>MRSRYITTDFSNLFKSSKNELNSEKFYEAMDMGTEDLHNYDPLCNNILVNKKYIEQMIPICKKYLRFIDTSKTWKSPFNGFDISILLNFWLYDKLKHIYRDAINNEIDVGFSALQLICDKLANSRSEGSYYKKYSPDWDMVNHTDWEYRKKLYDYSVDYQELSFRAKHHDDKCKYYKQIQEKQKIFNHFDEFCKSNSDKCPKFYQECSVYNPKDVLDTFPCHSQMEKLNDLHTENNPSAGDVISYPPAGPITIHPARAVDSGLSQFPPEFQKAESAPQIPGIVKKVSESVLFTAPVLLTTTALYRYKPLGPWIRRLRGGRTNNMNAMDTFPYYTQEAGDIYYNNDANYISYQPI</sequence>
<dbReference type="AlphaFoldDB" id="A0A565A4E9"/>
<proteinExistence type="predicted"/>
<accession>A0A565A4E9</accession>
<evidence type="ECO:0000313" key="1">
    <source>
        <dbReference type="EMBL" id="VUZ99688.1"/>
    </source>
</evidence>
<reference evidence="1" key="1">
    <citation type="submission" date="2016-07" db="EMBL/GenBank/DDBJ databases">
        <authorList>
            <consortium name="Pathogen Informatics"/>
        </authorList>
    </citation>
    <scope>NUCLEOTIDE SEQUENCE</scope>
</reference>
<dbReference type="VEuPathDB" id="PlasmoDB:PVW1_140086900"/>
<dbReference type="EMBL" id="FLZR02000010">
    <property type="protein sequence ID" value="VUZ99688.1"/>
    <property type="molecule type" value="Genomic_DNA"/>
</dbReference>
<dbReference type="VEuPathDB" id="PlasmoDB:PVX_103665"/>
<protein>
    <submittedName>
        <fullName evidence="1">VIR protein</fullName>
    </submittedName>
</protein>
<dbReference type="OrthoDB" id="389230at2759"/>
<dbReference type="InterPro" id="IPR008780">
    <property type="entry name" value="Plasmodium_Vir"/>
</dbReference>
<dbReference type="Pfam" id="PF05795">
    <property type="entry name" value="Plasmodium_Vir"/>
    <property type="match status" value="1"/>
</dbReference>
<organism evidence="1">
    <name type="scientific">Plasmodium vivax</name>
    <name type="common">malaria parasite P. vivax</name>
    <dbReference type="NCBI Taxonomy" id="5855"/>
    <lineage>
        <taxon>Eukaryota</taxon>
        <taxon>Sar</taxon>
        <taxon>Alveolata</taxon>
        <taxon>Apicomplexa</taxon>
        <taxon>Aconoidasida</taxon>
        <taxon>Haemosporida</taxon>
        <taxon>Plasmodiidae</taxon>
        <taxon>Plasmodium</taxon>
        <taxon>Plasmodium (Plasmodium)</taxon>
    </lineage>
</organism>
<dbReference type="VEuPathDB" id="PlasmoDB:PVP01_0004030"/>
<dbReference type="VEuPathDB" id="PlasmoDB:PVPAM_050007400"/>
<name>A0A565A4E9_PLAVI</name>
<gene>
    <name evidence="1" type="ORF">PVP01_0004030</name>
</gene>
<dbReference type="Proteomes" id="UP000220605">
    <property type="component" value="Unassembled WGS sequence"/>
</dbReference>